<dbReference type="Proteomes" id="UP001180503">
    <property type="component" value="Unassembled WGS sequence"/>
</dbReference>
<evidence type="ECO:0000313" key="1">
    <source>
        <dbReference type="EMBL" id="MDT0401972.1"/>
    </source>
</evidence>
<sequence>MLAAPPLAAAAGVGPDELSDRTRALLRLTLDTSQVGDYDAALTLRSTLRKQLRRDKRE</sequence>
<protein>
    <submittedName>
        <fullName evidence="1">Uncharacterized protein</fullName>
    </submittedName>
</protein>
<evidence type="ECO:0000313" key="2">
    <source>
        <dbReference type="Proteomes" id="UP001180503"/>
    </source>
</evidence>
<name>A0ABU2QBZ0_9ACTN</name>
<accession>A0ABU2QBZ0</accession>
<dbReference type="RefSeq" id="WP_311709694.1">
    <property type="nucleotide sequence ID" value="NZ_JAVRFB010000005.1"/>
</dbReference>
<gene>
    <name evidence="1" type="ORF">RM528_08880</name>
</gene>
<organism evidence="1 2">
    <name type="scientific">Streptomyces edwardsiae</name>
    <dbReference type="NCBI Taxonomy" id="3075527"/>
    <lineage>
        <taxon>Bacteria</taxon>
        <taxon>Bacillati</taxon>
        <taxon>Actinomycetota</taxon>
        <taxon>Actinomycetes</taxon>
        <taxon>Kitasatosporales</taxon>
        <taxon>Streptomycetaceae</taxon>
        <taxon>Streptomyces</taxon>
    </lineage>
</organism>
<comment type="caution">
    <text evidence="1">The sequence shown here is derived from an EMBL/GenBank/DDBJ whole genome shotgun (WGS) entry which is preliminary data.</text>
</comment>
<dbReference type="EMBL" id="JAVRFB010000005">
    <property type="protein sequence ID" value="MDT0401972.1"/>
    <property type="molecule type" value="Genomic_DNA"/>
</dbReference>
<proteinExistence type="predicted"/>
<reference evidence="2" key="1">
    <citation type="submission" date="2023-07" db="EMBL/GenBank/DDBJ databases">
        <title>30 novel species of actinomycetes from the DSMZ collection.</title>
        <authorList>
            <person name="Nouioui I."/>
        </authorList>
    </citation>
    <scope>NUCLEOTIDE SEQUENCE [LARGE SCALE GENOMIC DNA]</scope>
    <source>
        <strain evidence="2">DSM 41635</strain>
    </source>
</reference>